<organism evidence="1 2">
    <name type="scientific">Solanum bulbocastanum</name>
    <name type="common">Wild potato</name>
    <dbReference type="NCBI Taxonomy" id="147425"/>
    <lineage>
        <taxon>Eukaryota</taxon>
        <taxon>Viridiplantae</taxon>
        <taxon>Streptophyta</taxon>
        <taxon>Embryophyta</taxon>
        <taxon>Tracheophyta</taxon>
        <taxon>Spermatophyta</taxon>
        <taxon>Magnoliopsida</taxon>
        <taxon>eudicotyledons</taxon>
        <taxon>Gunneridae</taxon>
        <taxon>Pentapetalae</taxon>
        <taxon>asterids</taxon>
        <taxon>lamiids</taxon>
        <taxon>Solanales</taxon>
        <taxon>Solanaceae</taxon>
        <taxon>Solanoideae</taxon>
        <taxon>Solaneae</taxon>
        <taxon>Solanum</taxon>
    </lineage>
</organism>
<dbReference type="Proteomes" id="UP001371456">
    <property type="component" value="Unassembled WGS sequence"/>
</dbReference>
<reference evidence="1 2" key="1">
    <citation type="submission" date="2024-02" db="EMBL/GenBank/DDBJ databases">
        <title>de novo genome assembly of Solanum bulbocastanum strain 11H21.</title>
        <authorList>
            <person name="Hosaka A.J."/>
        </authorList>
    </citation>
    <scope>NUCLEOTIDE SEQUENCE [LARGE SCALE GENOMIC DNA]</scope>
    <source>
        <tissue evidence="1">Young leaves</tissue>
    </source>
</reference>
<evidence type="ECO:0000313" key="1">
    <source>
        <dbReference type="EMBL" id="KAK6786421.1"/>
    </source>
</evidence>
<comment type="caution">
    <text evidence="1">The sequence shown here is derived from an EMBL/GenBank/DDBJ whole genome shotgun (WGS) entry which is preliminary data.</text>
</comment>
<keyword evidence="2" id="KW-1185">Reference proteome</keyword>
<sequence>MHSVVTHILLNCPKIQLYVKKYKSYDPFMIVQNAKQVYYAPYSLRKRKS</sequence>
<dbReference type="EMBL" id="JBANQN010000006">
    <property type="protein sequence ID" value="KAK6786421.1"/>
    <property type="molecule type" value="Genomic_DNA"/>
</dbReference>
<proteinExistence type="predicted"/>
<protein>
    <submittedName>
        <fullName evidence="1">Uncharacterized protein</fullName>
    </submittedName>
</protein>
<accession>A0AAN8TJ82</accession>
<dbReference type="AlphaFoldDB" id="A0AAN8TJ82"/>
<evidence type="ECO:0000313" key="2">
    <source>
        <dbReference type="Proteomes" id="UP001371456"/>
    </source>
</evidence>
<name>A0AAN8TJ82_SOLBU</name>
<gene>
    <name evidence="1" type="ORF">RDI58_014946</name>
</gene>